<organism evidence="2 3">
    <name type="scientific">Halonatronomonas betaini</name>
    <dbReference type="NCBI Taxonomy" id="2778430"/>
    <lineage>
        <taxon>Bacteria</taxon>
        <taxon>Bacillati</taxon>
        <taxon>Bacillota</taxon>
        <taxon>Clostridia</taxon>
        <taxon>Halanaerobiales</taxon>
        <taxon>Halarsenatibacteraceae</taxon>
        <taxon>Halonatronomonas</taxon>
    </lineage>
</organism>
<dbReference type="EMBL" id="JADPIE010000003">
    <property type="protein sequence ID" value="MBF8436866.1"/>
    <property type="molecule type" value="Genomic_DNA"/>
</dbReference>
<name>A0A931AS41_9FIRM</name>
<feature type="transmembrane region" description="Helical" evidence="1">
    <location>
        <begin position="86"/>
        <end position="103"/>
    </location>
</feature>
<dbReference type="Proteomes" id="UP000621436">
    <property type="component" value="Unassembled WGS sequence"/>
</dbReference>
<evidence type="ECO:0000256" key="1">
    <source>
        <dbReference type="SAM" id="Phobius"/>
    </source>
</evidence>
<gene>
    <name evidence="2" type="ORF">I0Q91_07250</name>
</gene>
<feature type="transmembrane region" description="Helical" evidence="1">
    <location>
        <begin position="9"/>
        <end position="29"/>
    </location>
</feature>
<accession>A0A931AS41</accession>
<keyword evidence="1" id="KW-0812">Transmembrane</keyword>
<keyword evidence="1" id="KW-0472">Membrane</keyword>
<feature type="transmembrane region" description="Helical" evidence="1">
    <location>
        <begin position="35"/>
        <end position="55"/>
    </location>
</feature>
<comment type="caution">
    <text evidence="2">The sequence shown here is derived from an EMBL/GenBank/DDBJ whole genome shotgun (WGS) entry which is preliminary data.</text>
</comment>
<evidence type="ECO:0000313" key="3">
    <source>
        <dbReference type="Proteomes" id="UP000621436"/>
    </source>
</evidence>
<feature type="transmembrane region" description="Helical" evidence="1">
    <location>
        <begin position="62"/>
        <end position="80"/>
    </location>
</feature>
<keyword evidence="3" id="KW-1185">Reference proteome</keyword>
<proteinExistence type="predicted"/>
<protein>
    <submittedName>
        <fullName evidence="2">Uncharacterized protein</fullName>
    </submittedName>
</protein>
<evidence type="ECO:0000313" key="2">
    <source>
        <dbReference type="EMBL" id="MBF8436866.1"/>
    </source>
</evidence>
<dbReference type="RefSeq" id="WP_270453785.1">
    <property type="nucleotide sequence ID" value="NZ_JADPIE010000003.1"/>
</dbReference>
<keyword evidence="1" id="KW-1133">Transmembrane helix</keyword>
<reference evidence="2" key="1">
    <citation type="submission" date="2020-11" db="EMBL/GenBank/DDBJ databases">
        <title>Halonatronomonas betainensis gen. nov., sp. nov. a novel haloalkaliphilic representative of the family Halanaerobiacae capable of betaine degradation.</title>
        <authorList>
            <person name="Boltyanskaya Y."/>
            <person name="Kevbrin V."/>
            <person name="Detkova E."/>
            <person name="Grouzdev D.S."/>
            <person name="Koziaeva V."/>
            <person name="Zhilina T."/>
        </authorList>
    </citation>
    <scope>NUCLEOTIDE SEQUENCE</scope>
    <source>
        <strain evidence="2">Z-7014</strain>
    </source>
</reference>
<dbReference type="AlphaFoldDB" id="A0A931AS41"/>
<sequence>MLTDRIKTSILIGSLLGIICILGAGYRTGFAGNWISLWALWYNRFLMGVVIGLVTNNKRHVAIIRGAILGLLVSFAYYFTTGFADVVSFLAGGIYGIIIDYLASRHQWITAKFKDMISRNNKIST</sequence>